<dbReference type="GO" id="GO:0016747">
    <property type="term" value="F:acyltransferase activity, transferring groups other than amino-acyl groups"/>
    <property type="evidence" value="ECO:0007669"/>
    <property type="project" value="InterPro"/>
</dbReference>
<dbReference type="InterPro" id="IPR000182">
    <property type="entry name" value="GNAT_dom"/>
</dbReference>
<dbReference type="CDD" id="cd04301">
    <property type="entry name" value="NAT_SF"/>
    <property type="match status" value="1"/>
</dbReference>
<dbReference type="PROSITE" id="PS51186">
    <property type="entry name" value="GNAT"/>
    <property type="match status" value="1"/>
</dbReference>
<dbReference type="PANTHER" id="PTHR43877">
    <property type="entry name" value="AMINOALKYLPHOSPHONATE N-ACETYLTRANSFERASE-RELATED-RELATED"/>
    <property type="match status" value="1"/>
</dbReference>
<dbReference type="AlphaFoldDB" id="A0A9X3YQA5"/>
<dbReference type="InterPro" id="IPR050832">
    <property type="entry name" value="Bact_Acetyltransf"/>
</dbReference>
<protein>
    <submittedName>
        <fullName evidence="4">GNAT family N-acetyltransferase</fullName>
    </submittedName>
</protein>
<evidence type="ECO:0000313" key="4">
    <source>
        <dbReference type="EMBL" id="MDC8014948.1"/>
    </source>
</evidence>
<evidence type="ECO:0000259" key="3">
    <source>
        <dbReference type="PROSITE" id="PS51186"/>
    </source>
</evidence>
<keyword evidence="2" id="KW-0012">Acyltransferase</keyword>
<proteinExistence type="predicted"/>
<dbReference type="SUPFAM" id="SSF55729">
    <property type="entry name" value="Acyl-CoA N-acyltransferases (Nat)"/>
    <property type="match status" value="1"/>
</dbReference>
<dbReference type="EMBL" id="JAOVZO020000019">
    <property type="protein sequence ID" value="MDC8014948.1"/>
    <property type="molecule type" value="Genomic_DNA"/>
</dbReference>
<evidence type="ECO:0000256" key="2">
    <source>
        <dbReference type="ARBA" id="ARBA00023315"/>
    </source>
</evidence>
<keyword evidence="5" id="KW-1185">Reference proteome</keyword>
<organism evidence="4 5">
    <name type="scientific">Tahibacter soli</name>
    <dbReference type="NCBI Taxonomy" id="2983605"/>
    <lineage>
        <taxon>Bacteria</taxon>
        <taxon>Pseudomonadati</taxon>
        <taxon>Pseudomonadota</taxon>
        <taxon>Gammaproteobacteria</taxon>
        <taxon>Lysobacterales</taxon>
        <taxon>Rhodanobacteraceae</taxon>
        <taxon>Tahibacter</taxon>
    </lineage>
</organism>
<keyword evidence="1" id="KW-0808">Transferase</keyword>
<evidence type="ECO:0000256" key="1">
    <source>
        <dbReference type="ARBA" id="ARBA00022679"/>
    </source>
</evidence>
<feature type="domain" description="N-acetyltransferase" evidence="3">
    <location>
        <begin position="19"/>
        <end position="187"/>
    </location>
</feature>
<sequence>MEFEQLAQAAAHAIASRACTIRRARADDAATLAAFGARTFVDTYGDFRADDLALHLARTYGEAQQLREIADPDVATWLAHGGGALAAFAQVRRGPAPPCVAGRDPVELHRLYVERAWHGRGVAQRLIAAACDAALAFGGATLWLKVWQRNARAIAFYRKCGFADVGETAFVVGNDATTDRVLVLELDRAPRGEGFASILRNGR</sequence>
<reference evidence="4" key="1">
    <citation type="submission" date="2023-02" db="EMBL/GenBank/DDBJ databases">
        <title>Tahibacter soli sp. nov. isolated from soil.</title>
        <authorList>
            <person name="Baek J.H."/>
            <person name="Lee J.K."/>
            <person name="Choi D.G."/>
            <person name="Jeon C.O."/>
        </authorList>
    </citation>
    <scope>NUCLEOTIDE SEQUENCE</scope>
    <source>
        <strain evidence="4">BL</strain>
    </source>
</reference>
<evidence type="ECO:0000313" key="5">
    <source>
        <dbReference type="Proteomes" id="UP001139971"/>
    </source>
</evidence>
<dbReference type="Gene3D" id="3.40.630.30">
    <property type="match status" value="1"/>
</dbReference>
<accession>A0A9X3YQA5</accession>
<comment type="caution">
    <text evidence="4">The sequence shown here is derived from an EMBL/GenBank/DDBJ whole genome shotgun (WGS) entry which is preliminary data.</text>
</comment>
<gene>
    <name evidence="4" type="ORF">OD750_020580</name>
</gene>
<dbReference type="InterPro" id="IPR016181">
    <property type="entry name" value="Acyl_CoA_acyltransferase"/>
</dbReference>
<dbReference type="Proteomes" id="UP001139971">
    <property type="component" value="Unassembled WGS sequence"/>
</dbReference>
<dbReference type="RefSeq" id="WP_263540814.1">
    <property type="nucleotide sequence ID" value="NZ_JAOVZO020000019.1"/>
</dbReference>
<name>A0A9X3YQA5_9GAMM</name>
<dbReference type="Pfam" id="PF00583">
    <property type="entry name" value="Acetyltransf_1"/>
    <property type="match status" value="1"/>
</dbReference>